<dbReference type="PANTHER" id="PTHR22663:SF17">
    <property type="entry name" value="RING FINGER PROTEIN NARYA-RELATED"/>
    <property type="match status" value="1"/>
</dbReference>
<dbReference type="GO" id="GO:0007131">
    <property type="term" value="P:reciprocal meiotic recombination"/>
    <property type="evidence" value="ECO:0007669"/>
    <property type="project" value="InterPro"/>
</dbReference>
<keyword evidence="3" id="KW-0469">Meiosis</keyword>
<name>A0A8S9ZUY7_9BILA</name>
<evidence type="ECO:0000256" key="3">
    <source>
        <dbReference type="ARBA" id="ARBA00023254"/>
    </source>
</evidence>
<dbReference type="GO" id="GO:0016925">
    <property type="term" value="P:protein sumoylation"/>
    <property type="evidence" value="ECO:0007669"/>
    <property type="project" value="TreeGrafter"/>
</dbReference>
<evidence type="ECO:0000256" key="4">
    <source>
        <dbReference type="SAM" id="MobiDB-lite"/>
    </source>
</evidence>
<accession>A0A8S9ZUY7</accession>
<dbReference type="Pfam" id="PF14634">
    <property type="entry name" value="zf-RING_5"/>
    <property type="match status" value="1"/>
</dbReference>
<comment type="caution">
    <text evidence="6">The sequence shown here is derived from an EMBL/GenBank/DDBJ whole genome shotgun (WGS) entry which is preliminary data.</text>
</comment>
<keyword evidence="1" id="KW-0863">Zinc-finger</keyword>
<dbReference type="GO" id="GO:0008270">
    <property type="term" value="F:zinc ion binding"/>
    <property type="evidence" value="ECO:0007669"/>
    <property type="project" value="UniProtKB-KW"/>
</dbReference>
<feature type="compositionally biased region" description="Polar residues" evidence="4">
    <location>
        <begin position="174"/>
        <end position="184"/>
    </location>
</feature>
<dbReference type="GO" id="GO:0019789">
    <property type="term" value="F:SUMO transferase activity"/>
    <property type="evidence" value="ECO:0007669"/>
    <property type="project" value="InterPro"/>
</dbReference>
<gene>
    <name evidence="6" type="ORF">Mgra_00003098</name>
</gene>
<dbReference type="InterPro" id="IPR042123">
    <property type="entry name" value="Zip3/RNF212-like"/>
</dbReference>
<evidence type="ECO:0000256" key="2">
    <source>
        <dbReference type="ARBA" id="ARBA00022833"/>
    </source>
</evidence>
<evidence type="ECO:0000313" key="6">
    <source>
        <dbReference type="EMBL" id="KAF7637355.1"/>
    </source>
</evidence>
<evidence type="ECO:0000313" key="7">
    <source>
        <dbReference type="Proteomes" id="UP000605970"/>
    </source>
</evidence>
<dbReference type="Proteomes" id="UP000605970">
    <property type="component" value="Unassembled WGS sequence"/>
</dbReference>
<organism evidence="6 7">
    <name type="scientific">Meloidogyne graminicola</name>
    <dbReference type="NCBI Taxonomy" id="189291"/>
    <lineage>
        <taxon>Eukaryota</taxon>
        <taxon>Metazoa</taxon>
        <taxon>Ecdysozoa</taxon>
        <taxon>Nematoda</taxon>
        <taxon>Chromadorea</taxon>
        <taxon>Rhabditida</taxon>
        <taxon>Tylenchina</taxon>
        <taxon>Tylenchomorpha</taxon>
        <taxon>Tylenchoidea</taxon>
        <taxon>Meloidogynidae</taxon>
        <taxon>Meloidogyninae</taxon>
        <taxon>Meloidogyne</taxon>
    </lineage>
</organism>
<reference evidence="6" key="1">
    <citation type="journal article" date="2020" name="Ecol. Evol.">
        <title>Genome structure and content of the rice root-knot nematode (Meloidogyne graminicola).</title>
        <authorList>
            <person name="Phan N.T."/>
            <person name="Danchin E.G.J."/>
            <person name="Klopp C."/>
            <person name="Perfus-Barbeoch L."/>
            <person name="Kozlowski D.K."/>
            <person name="Koutsovoulos G.D."/>
            <person name="Lopez-Roques C."/>
            <person name="Bouchez O."/>
            <person name="Zahm M."/>
            <person name="Besnard G."/>
            <person name="Bellafiore S."/>
        </authorList>
    </citation>
    <scope>NUCLEOTIDE SEQUENCE</scope>
    <source>
        <strain evidence="6">VN-18</strain>
    </source>
</reference>
<dbReference type="GO" id="GO:0000795">
    <property type="term" value="C:synaptonemal complex"/>
    <property type="evidence" value="ECO:0007669"/>
    <property type="project" value="InterPro"/>
</dbReference>
<dbReference type="EMBL" id="JABEBT010000020">
    <property type="protein sequence ID" value="KAF7637355.1"/>
    <property type="molecule type" value="Genomic_DNA"/>
</dbReference>
<keyword evidence="1" id="KW-0479">Metal-binding</keyword>
<dbReference type="InterPro" id="IPR001841">
    <property type="entry name" value="Znf_RING"/>
</dbReference>
<keyword evidence="7" id="KW-1185">Reference proteome</keyword>
<protein>
    <submittedName>
        <fullName evidence="6">RING-type domain-containing protein</fullName>
    </submittedName>
</protein>
<dbReference type="OrthoDB" id="2535391at2759"/>
<evidence type="ECO:0000259" key="5">
    <source>
        <dbReference type="Pfam" id="PF14634"/>
    </source>
</evidence>
<feature type="region of interest" description="Disordered" evidence="4">
    <location>
        <begin position="170"/>
        <end position="193"/>
    </location>
</feature>
<keyword evidence="2" id="KW-0862">Zinc</keyword>
<proteinExistence type="predicted"/>
<dbReference type="GO" id="GO:0007129">
    <property type="term" value="P:homologous chromosome pairing at meiosis"/>
    <property type="evidence" value="ECO:0007669"/>
    <property type="project" value="TreeGrafter"/>
</dbReference>
<sequence length="286" mass="32348">MNEWFHCNKCFLSGENNENETFWFTSCGHIICTNCKKNGNLLIGQKGICVVCSKHETSVIMVNKNMRPDLVHLFQPPKDLVMEYAKKLKTAVEFQNAHRQRLFKHIREKYNKVSKFAKAAQIEFAKRVEREKNLLAERNQVKIELDGTKDYVRQLEKILADRDQEIHRLKRTKSPSSNKRTSPNMKGRMGGYPSLNGNTPISRVSFFGCTTSTPNEFPGIAAGCFDNRRTPLVASAGNAEGFDFLSRQGVMEDIVACGPSFIPNTPALLGLPASTRRSLHCTPNFF</sequence>
<dbReference type="PANTHER" id="PTHR22663">
    <property type="entry name" value="RING FINGER PROTEIN NARYA-RELATED"/>
    <property type="match status" value="1"/>
</dbReference>
<evidence type="ECO:0000256" key="1">
    <source>
        <dbReference type="ARBA" id="ARBA00022771"/>
    </source>
</evidence>
<dbReference type="AlphaFoldDB" id="A0A8S9ZUY7"/>
<feature type="domain" description="RING-type" evidence="5">
    <location>
        <begin position="6"/>
        <end position="54"/>
    </location>
</feature>